<evidence type="ECO:0000313" key="1">
    <source>
        <dbReference type="EMBL" id="EUC62426.1"/>
    </source>
</evidence>
<evidence type="ECO:0000313" key="2">
    <source>
        <dbReference type="Proteomes" id="UP000030108"/>
    </source>
</evidence>
<proteinExistence type="predicted"/>
<gene>
    <name evidence="1" type="ORF">RSOL_420290</name>
</gene>
<dbReference type="EMBL" id="JATN01000318">
    <property type="protein sequence ID" value="EUC62426.1"/>
    <property type="molecule type" value="Genomic_DNA"/>
</dbReference>
<name>X8JGL3_9AGAM</name>
<sequence>MFAPTQFEFAQPTFDASFTQPAFDGQQPEGQFWVDISNFKFDSFDQAAPALEHAVHQGAVGFNGNEYVLDDTAGYLPLFPSQGVGAPEVAHFPQAVPGAQTISPFEPMPQPPVVVPSQPFFAPQLAFSIQPALGFPQAVPGTQVPLSTFEALPQPPMLSLSNYRSTQPFLNLLSLHRPPPLSRRALPPAPASAPQPILSPECVEKEAVRARRILALFRINQKHNPSVRSSDPDSELKLCSKLGLTRRIAVEYRAVLEEGIPLFVSQTTDWDAAFSLLGEITFHMFRGKELEKAQRMGRTLPPLRPVLEQYINMFPPHEEIERRFRELPGVAGVDF</sequence>
<feature type="non-terminal residue" evidence="1">
    <location>
        <position position="335"/>
    </location>
</feature>
<dbReference type="AlphaFoldDB" id="X8JGL3"/>
<protein>
    <submittedName>
        <fullName evidence="1">Uncharacterized protein</fullName>
    </submittedName>
</protein>
<organism evidence="1 2">
    <name type="scientific">Rhizoctonia solani AG-3 Rhs1AP</name>
    <dbReference type="NCBI Taxonomy" id="1086054"/>
    <lineage>
        <taxon>Eukaryota</taxon>
        <taxon>Fungi</taxon>
        <taxon>Dikarya</taxon>
        <taxon>Basidiomycota</taxon>
        <taxon>Agaricomycotina</taxon>
        <taxon>Agaricomycetes</taxon>
        <taxon>Cantharellales</taxon>
        <taxon>Ceratobasidiaceae</taxon>
        <taxon>Rhizoctonia</taxon>
    </lineage>
</organism>
<dbReference type="Proteomes" id="UP000030108">
    <property type="component" value="Unassembled WGS sequence"/>
</dbReference>
<accession>X8JGL3</accession>
<comment type="caution">
    <text evidence="1">The sequence shown here is derived from an EMBL/GenBank/DDBJ whole genome shotgun (WGS) entry which is preliminary data.</text>
</comment>
<reference evidence="2" key="1">
    <citation type="journal article" date="2014" name="Genome Announc.">
        <title>Draft genome sequence of the plant-pathogenic soil fungus Rhizoctonia solani anastomosis group 3 strain Rhs1AP.</title>
        <authorList>
            <person name="Cubeta M.A."/>
            <person name="Thomas E."/>
            <person name="Dean R.A."/>
            <person name="Jabaji S."/>
            <person name="Neate S.M."/>
            <person name="Tavantzis S."/>
            <person name="Toda T."/>
            <person name="Vilgalys R."/>
            <person name="Bharathan N."/>
            <person name="Fedorova-Abrams N."/>
            <person name="Pakala S.B."/>
            <person name="Pakala S.M."/>
            <person name="Zafar N."/>
            <person name="Joardar V."/>
            <person name="Losada L."/>
            <person name="Nierman W.C."/>
        </authorList>
    </citation>
    <scope>NUCLEOTIDE SEQUENCE [LARGE SCALE GENOMIC DNA]</scope>
    <source>
        <strain evidence="2">AG-3</strain>
    </source>
</reference>